<sequence length="78" mass="8545">MVQGDCANHLAYYHGGALVNKVVDSRTYRVLGVDALRVIDGCTFNFSRGTNLQATCMMPARCMGVQILRERLQQPAAA</sequence>
<proteinExistence type="predicted"/>
<dbReference type="PANTHER" id="PTHR45968">
    <property type="entry name" value="OSJNBA0019K04.7 PROTEIN"/>
    <property type="match status" value="1"/>
</dbReference>
<protein>
    <recommendedName>
        <fullName evidence="3">Glucose-methanol-choline oxidoreductase C-terminal domain-containing protein</fullName>
    </recommendedName>
</protein>
<evidence type="ECO:0000313" key="2">
    <source>
        <dbReference type="Proteomes" id="UP001497522"/>
    </source>
</evidence>
<gene>
    <name evidence="1" type="ORF">CSSPJE1EN2_LOCUS6143</name>
</gene>
<dbReference type="Gene3D" id="3.50.50.60">
    <property type="entry name" value="FAD/NAD(P)-binding domain"/>
    <property type="match status" value="1"/>
</dbReference>
<evidence type="ECO:0008006" key="3">
    <source>
        <dbReference type="Google" id="ProtNLM"/>
    </source>
</evidence>
<evidence type="ECO:0000313" key="1">
    <source>
        <dbReference type="EMBL" id="CAK9863148.1"/>
    </source>
</evidence>
<name>A0ABP1AKS9_9BRYO</name>
<dbReference type="Proteomes" id="UP001497522">
    <property type="component" value="Chromosome 13"/>
</dbReference>
<accession>A0ABP1AKS9</accession>
<keyword evidence="2" id="KW-1185">Reference proteome</keyword>
<dbReference type="EMBL" id="OZ023714">
    <property type="protein sequence ID" value="CAK9863148.1"/>
    <property type="molecule type" value="Genomic_DNA"/>
</dbReference>
<reference evidence="1" key="1">
    <citation type="submission" date="2024-03" db="EMBL/GenBank/DDBJ databases">
        <authorList>
            <consortium name="ELIXIR-Norway"/>
            <consortium name="Elixir Norway"/>
        </authorList>
    </citation>
    <scope>NUCLEOTIDE SEQUENCE</scope>
</reference>
<dbReference type="PANTHER" id="PTHR45968:SF3">
    <property type="entry name" value="OS04G0573100 PROTEIN"/>
    <property type="match status" value="1"/>
</dbReference>
<dbReference type="InterPro" id="IPR051871">
    <property type="entry name" value="GMC_Oxidoreductase-Related"/>
</dbReference>
<dbReference type="InterPro" id="IPR036188">
    <property type="entry name" value="FAD/NAD-bd_sf"/>
</dbReference>
<organism evidence="1 2">
    <name type="scientific">Sphagnum jensenii</name>
    <dbReference type="NCBI Taxonomy" id="128206"/>
    <lineage>
        <taxon>Eukaryota</taxon>
        <taxon>Viridiplantae</taxon>
        <taxon>Streptophyta</taxon>
        <taxon>Embryophyta</taxon>
        <taxon>Bryophyta</taxon>
        <taxon>Sphagnophytina</taxon>
        <taxon>Sphagnopsida</taxon>
        <taxon>Sphagnales</taxon>
        <taxon>Sphagnaceae</taxon>
        <taxon>Sphagnum</taxon>
    </lineage>
</organism>